<dbReference type="AlphaFoldDB" id="A0ABD2YVZ1"/>
<dbReference type="Pfam" id="PF03083">
    <property type="entry name" value="MtN3_slv"/>
    <property type="match status" value="1"/>
</dbReference>
<comment type="subcellular location">
    <subcellularLocation>
        <location evidence="1">Cell membrane</location>
        <topology evidence="1">Multi-pass membrane protein</topology>
    </subcellularLocation>
</comment>
<proteinExistence type="inferred from homology"/>
<evidence type="ECO:0000256" key="9">
    <source>
        <dbReference type="ARBA" id="ARBA00023136"/>
    </source>
</evidence>
<feature type="region of interest" description="Disordered" evidence="11">
    <location>
        <begin position="178"/>
        <end position="231"/>
    </location>
</feature>
<dbReference type="PANTHER" id="PTHR10791:SF222">
    <property type="entry name" value="BIDIRECTIONAL SUGAR TRANSPORTER SWEET15"/>
    <property type="match status" value="1"/>
</dbReference>
<comment type="similarity">
    <text evidence="2 10">Belongs to the SWEET sugar transporter family.</text>
</comment>
<feature type="compositionally biased region" description="Acidic residues" evidence="11">
    <location>
        <begin position="198"/>
        <end position="209"/>
    </location>
</feature>
<comment type="caution">
    <text evidence="12">The sequence shown here is derived from an EMBL/GenBank/DDBJ whole genome shotgun (WGS) entry which is preliminary data.</text>
</comment>
<dbReference type="Gene3D" id="1.20.1280.290">
    <property type="match status" value="1"/>
</dbReference>
<dbReference type="InterPro" id="IPR004316">
    <property type="entry name" value="SWEET_rpt"/>
</dbReference>
<keyword evidence="8 10" id="KW-1133">Transmembrane helix</keyword>
<evidence type="ECO:0000256" key="3">
    <source>
        <dbReference type="ARBA" id="ARBA00022448"/>
    </source>
</evidence>
<evidence type="ECO:0000256" key="2">
    <source>
        <dbReference type="ARBA" id="ARBA00007809"/>
    </source>
</evidence>
<evidence type="ECO:0000256" key="4">
    <source>
        <dbReference type="ARBA" id="ARBA00022475"/>
    </source>
</evidence>
<comment type="caution">
    <text evidence="10">Lacks conserved residue(s) required for the propagation of feature annotation.</text>
</comment>
<reference evidence="12 13" key="1">
    <citation type="submission" date="2024-11" db="EMBL/GenBank/DDBJ databases">
        <title>A near-complete genome assembly of Cinchona calisaya.</title>
        <authorList>
            <person name="Lian D.C."/>
            <person name="Zhao X.W."/>
            <person name="Wei L."/>
        </authorList>
    </citation>
    <scope>NUCLEOTIDE SEQUENCE [LARGE SCALE GENOMIC DNA]</scope>
    <source>
        <tissue evidence="12">Nenye</tissue>
    </source>
</reference>
<accession>A0ABD2YVZ1</accession>
<dbReference type="FunFam" id="1.20.1280.290:FF:000003">
    <property type="entry name" value="Bidirectional sugar transporter SWEET"/>
    <property type="match status" value="1"/>
</dbReference>
<evidence type="ECO:0000256" key="8">
    <source>
        <dbReference type="ARBA" id="ARBA00022989"/>
    </source>
</evidence>
<dbReference type="PANTHER" id="PTHR10791">
    <property type="entry name" value="RAG1-ACTIVATING PROTEIN 1"/>
    <property type="match status" value="1"/>
</dbReference>
<evidence type="ECO:0000256" key="5">
    <source>
        <dbReference type="ARBA" id="ARBA00022597"/>
    </source>
</evidence>
<dbReference type="GO" id="GO:0005886">
    <property type="term" value="C:plasma membrane"/>
    <property type="evidence" value="ECO:0007669"/>
    <property type="project" value="UniProtKB-SubCell"/>
</dbReference>
<comment type="function">
    <text evidence="10">Mediates both low-affinity uptake and efflux of sugar across the membrane.</text>
</comment>
<sequence length="247" mass="27952">MKEETAKRIGRRISREMKVLEEKRLMGVILSNVKHGRHYTKRFFSHAQVTSFPFAYYLPHLQNEEIRVEVVGWICVAFSVSVFAAPLSIVCQVIRTRSAEFMPFTLSFALTLSAVLWFSYGILQKDMCVAAPNILGFFLGLLQMLLYGIYRNPKPLEVGEKKVAEHVINIVMLGNSEVHPVDSQSSSNRDDNSTISDHDEEENKDEEIDDHQMRPEDNNDEPACSQARPKVNIGQLDSPILVVCPAA</sequence>
<gene>
    <name evidence="12" type="ORF">ACH5RR_030883</name>
</gene>
<keyword evidence="13" id="KW-1185">Reference proteome</keyword>
<dbReference type="InterPro" id="IPR047664">
    <property type="entry name" value="SWEET"/>
</dbReference>
<evidence type="ECO:0000313" key="12">
    <source>
        <dbReference type="EMBL" id="KAL3511482.1"/>
    </source>
</evidence>
<evidence type="ECO:0000256" key="6">
    <source>
        <dbReference type="ARBA" id="ARBA00022692"/>
    </source>
</evidence>
<protein>
    <recommendedName>
        <fullName evidence="10">Bidirectional sugar transporter SWEET</fullName>
    </recommendedName>
</protein>
<name>A0ABD2YVZ1_9GENT</name>
<keyword evidence="9 10" id="KW-0472">Membrane</keyword>
<feature type="transmembrane region" description="Helical" evidence="10">
    <location>
        <begin position="71"/>
        <end position="94"/>
    </location>
</feature>
<keyword evidence="4" id="KW-1003">Cell membrane</keyword>
<evidence type="ECO:0000313" key="13">
    <source>
        <dbReference type="Proteomes" id="UP001630127"/>
    </source>
</evidence>
<evidence type="ECO:0000256" key="1">
    <source>
        <dbReference type="ARBA" id="ARBA00004651"/>
    </source>
</evidence>
<dbReference type="Proteomes" id="UP001630127">
    <property type="component" value="Unassembled WGS sequence"/>
</dbReference>
<dbReference type="EMBL" id="JBJUIK010000012">
    <property type="protein sequence ID" value="KAL3511482.1"/>
    <property type="molecule type" value="Genomic_DNA"/>
</dbReference>
<organism evidence="12 13">
    <name type="scientific">Cinchona calisaya</name>
    <dbReference type="NCBI Taxonomy" id="153742"/>
    <lineage>
        <taxon>Eukaryota</taxon>
        <taxon>Viridiplantae</taxon>
        <taxon>Streptophyta</taxon>
        <taxon>Embryophyta</taxon>
        <taxon>Tracheophyta</taxon>
        <taxon>Spermatophyta</taxon>
        <taxon>Magnoliopsida</taxon>
        <taxon>eudicotyledons</taxon>
        <taxon>Gunneridae</taxon>
        <taxon>Pentapetalae</taxon>
        <taxon>asterids</taxon>
        <taxon>lamiids</taxon>
        <taxon>Gentianales</taxon>
        <taxon>Rubiaceae</taxon>
        <taxon>Cinchonoideae</taxon>
        <taxon>Cinchoneae</taxon>
        <taxon>Cinchona</taxon>
    </lineage>
</organism>
<keyword evidence="5 10" id="KW-0762">Sugar transport</keyword>
<evidence type="ECO:0000256" key="10">
    <source>
        <dbReference type="RuleBase" id="RU910715"/>
    </source>
</evidence>
<feature type="transmembrane region" description="Helical" evidence="10">
    <location>
        <begin position="129"/>
        <end position="150"/>
    </location>
</feature>
<feature type="transmembrane region" description="Helical" evidence="10">
    <location>
        <begin position="101"/>
        <end position="123"/>
    </location>
</feature>
<keyword evidence="3 10" id="KW-0813">Transport</keyword>
<keyword evidence="6 10" id="KW-0812">Transmembrane</keyword>
<keyword evidence="7" id="KW-0677">Repeat</keyword>
<evidence type="ECO:0000256" key="11">
    <source>
        <dbReference type="SAM" id="MobiDB-lite"/>
    </source>
</evidence>
<evidence type="ECO:0000256" key="7">
    <source>
        <dbReference type="ARBA" id="ARBA00022737"/>
    </source>
</evidence>